<accession>A0A9D3VN90</accession>
<feature type="coiled-coil region" evidence="1">
    <location>
        <begin position="16"/>
        <end position="54"/>
    </location>
</feature>
<name>A0A9D3VN90_9ROSI</name>
<evidence type="ECO:0000256" key="1">
    <source>
        <dbReference type="SAM" id="Coils"/>
    </source>
</evidence>
<gene>
    <name evidence="2" type="ORF">J1N35_018043</name>
</gene>
<evidence type="ECO:0000313" key="3">
    <source>
        <dbReference type="Proteomes" id="UP000828251"/>
    </source>
</evidence>
<dbReference type="AlphaFoldDB" id="A0A9D3VN90"/>
<feature type="non-terminal residue" evidence="2">
    <location>
        <position position="170"/>
    </location>
</feature>
<evidence type="ECO:0008006" key="4">
    <source>
        <dbReference type="Google" id="ProtNLM"/>
    </source>
</evidence>
<evidence type="ECO:0000313" key="2">
    <source>
        <dbReference type="EMBL" id="KAH1090786.1"/>
    </source>
</evidence>
<proteinExistence type="predicted"/>
<keyword evidence="1" id="KW-0175">Coiled coil</keyword>
<dbReference type="EMBL" id="JAIQCV010000006">
    <property type="protein sequence ID" value="KAH1090786.1"/>
    <property type="molecule type" value="Genomic_DNA"/>
</dbReference>
<reference evidence="2 3" key="1">
    <citation type="journal article" date="2021" name="Plant Biotechnol. J.">
        <title>Multi-omics assisted identification of the key and species-specific regulatory components of drought-tolerant mechanisms in Gossypium stocksii.</title>
        <authorList>
            <person name="Yu D."/>
            <person name="Ke L."/>
            <person name="Zhang D."/>
            <person name="Wu Y."/>
            <person name="Sun Y."/>
            <person name="Mei J."/>
            <person name="Sun J."/>
            <person name="Sun Y."/>
        </authorList>
    </citation>
    <scope>NUCLEOTIDE SEQUENCE [LARGE SCALE GENOMIC DNA]</scope>
    <source>
        <strain evidence="3">cv. E1</strain>
        <tissue evidence="2">Leaf</tissue>
    </source>
</reference>
<dbReference type="OrthoDB" id="992209at2759"/>
<comment type="caution">
    <text evidence="2">The sequence shown here is derived from an EMBL/GenBank/DDBJ whole genome shotgun (WGS) entry which is preliminary data.</text>
</comment>
<dbReference type="Proteomes" id="UP000828251">
    <property type="component" value="Unassembled WGS sequence"/>
</dbReference>
<protein>
    <recommendedName>
        <fullName evidence="4">Retrotransposon gag domain-containing protein</fullName>
    </recommendedName>
</protein>
<sequence length="170" mass="19673">MSKEVAKQQALLNTTVAKLTEKNETLEDIMIAIKADNEATVVELHTKIEELEGELAFCHVTMGKRVLGGTPSHKVDTPKPKKFKGARSIRKVDNLWEIEQYFHAIGTKEDDAKFYLEYINKEAWAKLRQFSQQGTIKEYVKQFSELMLQIINLSEDEAFFLFMDRLKSWV</sequence>
<keyword evidence="3" id="KW-1185">Reference proteome</keyword>
<organism evidence="2 3">
    <name type="scientific">Gossypium stocksii</name>
    <dbReference type="NCBI Taxonomy" id="47602"/>
    <lineage>
        <taxon>Eukaryota</taxon>
        <taxon>Viridiplantae</taxon>
        <taxon>Streptophyta</taxon>
        <taxon>Embryophyta</taxon>
        <taxon>Tracheophyta</taxon>
        <taxon>Spermatophyta</taxon>
        <taxon>Magnoliopsida</taxon>
        <taxon>eudicotyledons</taxon>
        <taxon>Gunneridae</taxon>
        <taxon>Pentapetalae</taxon>
        <taxon>rosids</taxon>
        <taxon>malvids</taxon>
        <taxon>Malvales</taxon>
        <taxon>Malvaceae</taxon>
        <taxon>Malvoideae</taxon>
        <taxon>Gossypium</taxon>
    </lineage>
</organism>